<organism evidence="4 5">
    <name type="scientific">Mesorhizobium shangrilense</name>
    <dbReference type="NCBI Taxonomy" id="460060"/>
    <lineage>
        <taxon>Bacteria</taxon>
        <taxon>Pseudomonadati</taxon>
        <taxon>Pseudomonadota</taxon>
        <taxon>Alphaproteobacteria</taxon>
        <taxon>Hyphomicrobiales</taxon>
        <taxon>Phyllobacteriaceae</taxon>
        <taxon>Mesorhizobium</taxon>
    </lineage>
</organism>
<dbReference type="PANTHER" id="PTHR21340">
    <property type="entry name" value="DIADENOSINE 5,5-P1,P4-TETRAPHOSPHATE PYROPHOSPHOHYDROLASE MUTT"/>
    <property type="match status" value="1"/>
</dbReference>
<dbReference type="Gene3D" id="3.90.79.10">
    <property type="entry name" value="Nucleoside Triphosphate Pyrophosphohydrolase"/>
    <property type="match status" value="1"/>
</dbReference>
<comment type="caution">
    <text evidence="4">The sequence shown here is derived from an EMBL/GenBank/DDBJ whole genome shotgun (WGS) entry which is preliminary data.</text>
</comment>
<protein>
    <submittedName>
        <fullName evidence="4">NUDIX domain-containing protein</fullName>
    </submittedName>
</protein>
<dbReference type="InterPro" id="IPR015797">
    <property type="entry name" value="NUDIX_hydrolase-like_dom_sf"/>
</dbReference>
<dbReference type="PROSITE" id="PS51462">
    <property type="entry name" value="NUDIX"/>
    <property type="match status" value="1"/>
</dbReference>
<keyword evidence="5" id="KW-1185">Reference proteome</keyword>
<accession>A0ABV2DN65</accession>
<dbReference type="CDD" id="cd04662">
    <property type="entry name" value="NUDIX_Hydrolase"/>
    <property type="match status" value="1"/>
</dbReference>
<keyword evidence="2" id="KW-0378">Hydrolase</keyword>
<evidence type="ECO:0000259" key="3">
    <source>
        <dbReference type="PROSITE" id="PS51462"/>
    </source>
</evidence>
<sequence>MPRRSAGILPYRRNDAVIEVLLGHPGGPFWRARDLGAWSIFKGEYDESENAEAAALREFGEETGWSLDVALEPLGEVTQRGGKIVTAYAARANFDAATLVSNTFELEWPPRGGIIQNFPEIDRAQWFSLTDARARIIPGQAAFLDRLAAGPAGVPLQQPSGD</sequence>
<dbReference type="RefSeq" id="WP_354463619.1">
    <property type="nucleotide sequence ID" value="NZ_JBEWSZ010000004.1"/>
</dbReference>
<evidence type="ECO:0000313" key="5">
    <source>
        <dbReference type="Proteomes" id="UP001548832"/>
    </source>
</evidence>
<dbReference type="EMBL" id="JBEWSZ010000004">
    <property type="protein sequence ID" value="MET2831505.1"/>
    <property type="molecule type" value="Genomic_DNA"/>
</dbReference>
<reference evidence="4 5" key="1">
    <citation type="submission" date="2024-06" db="EMBL/GenBank/DDBJ databases">
        <authorList>
            <person name="Kim D.-U."/>
        </authorList>
    </citation>
    <scope>NUCLEOTIDE SEQUENCE [LARGE SCALE GENOMIC DNA]</scope>
    <source>
        <strain evidence="4 5">KACC15460</strain>
    </source>
</reference>
<feature type="domain" description="Nudix hydrolase" evidence="3">
    <location>
        <begin position="1"/>
        <end position="149"/>
    </location>
</feature>
<dbReference type="InterPro" id="IPR000086">
    <property type="entry name" value="NUDIX_hydrolase_dom"/>
</dbReference>
<evidence type="ECO:0000313" key="4">
    <source>
        <dbReference type="EMBL" id="MET2831505.1"/>
    </source>
</evidence>
<name>A0ABV2DN65_9HYPH</name>
<comment type="cofactor">
    <cofactor evidence="1">
        <name>Mg(2+)</name>
        <dbReference type="ChEBI" id="CHEBI:18420"/>
    </cofactor>
</comment>
<proteinExistence type="predicted"/>
<dbReference type="InterPro" id="IPR020084">
    <property type="entry name" value="NUDIX_hydrolase_CS"/>
</dbReference>
<evidence type="ECO:0000256" key="2">
    <source>
        <dbReference type="ARBA" id="ARBA00022801"/>
    </source>
</evidence>
<dbReference type="SUPFAM" id="SSF55811">
    <property type="entry name" value="Nudix"/>
    <property type="match status" value="1"/>
</dbReference>
<gene>
    <name evidence="4" type="ORF">ABVQ20_31620</name>
</gene>
<dbReference type="Proteomes" id="UP001548832">
    <property type="component" value="Unassembled WGS sequence"/>
</dbReference>
<dbReference type="PANTHER" id="PTHR21340:SF7">
    <property type="entry name" value="NUDIX HYDROLASE DOMAIN-CONTAINING PROTEIN"/>
    <property type="match status" value="1"/>
</dbReference>
<dbReference type="PROSITE" id="PS00893">
    <property type="entry name" value="NUDIX_BOX"/>
    <property type="match status" value="1"/>
</dbReference>
<dbReference type="InterPro" id="IPR051325">
    <property type="entry name" value="Nudix_hydrolase_domain"/>
</dbReference>
<dbReference type="Pfam" id="PF00293">
    <property type="entry name" value="NUDIX"/>
    <property type="match status" value="1"/>
</dbReference>
<evidence type="ECO:0000256" key="1">
    <source>
        <dbReference type="ARBA" id="ARBA00001946"/>
    </source>
</evidence>